<name>A0A8J5L1Y3_ZINOF</name>
<dbReference type="Proteomes" id="UP000734854">
    <property type="component" value="Unassembled WGS sequence"/>
</dbReference>
<comment type="caution">
    <text evidence="3">The sequence shown here is derived from an EMBL/GenBank/DDBJ whole genome shotgun (WGS) entry which is preliminary data.</text>
</comment>
<reference evidence="3 4" key="1">
    <citation type="submission" date="2020-08" db="EMBL/GenBank/DDBJ databases">
        <title>Plant Genome Project.</title>
        <authorList>
            <person name="Zhang R.-G."/>
        </authorList>
    </citation>
    <scope>NUCLEOTIDE SEQUENCE [LARGE SCALE GENOMIC DNA]</scope>
    <source>
        <tissue evidence="3">Rhizome</tissue>
    </source>
</reference>
<evidence type="ECO:0000256" key="1">
    <source>
        <dbReference type="SAM" id="MobiDB-lite"/>
    </source>
</evidence>
<feature type="transmembrane region" description="Helical" evidence="2">
    <location>
        <begin position="126"/>
        <end position="151"/>
    </location>
</feature>
<evidence type="ECO:0000313" key="3">
    <source>
        <dbReference type="EMBL" id="KAG6508294.1"/>
    </source>
</evidence>
<sequence length="224" mass="24051">MAQKLAEDVDSESESWCRSAVRSTPGKADSYSVARGSVRRRPEDKGWGAICRAKEKTDASSPAPRHGGTLHHHPPPRASLHFIPRYFSPPTLSLLPSLTSSTRLFHCGPPSNSALVDQRCALLADLRVIACIAPLFLTLAAFFALAMTYNATGSLSPSQLFRQIARRYCQTLVTRLYVLLLTLGLALPSTFFFDAAAMAEAVAGTVGASIALLYLYGSTPPLGG</sequence>
<feature type="transmembrane region" description="Helical" evidence="2">
    <location>
        <begin position="197"/>
        <end position="216"/>
    </location>
</feature>
<keyword evidence="2" id="KW-1133">Transmembrane helix</keyword>
<feature type="region of interest" description="Disordered" evidence="1">
    <location>
        <begin position="1"/>
        <end position="46"/>
    </location>
</feature>
<accession>A0A8J5L1Y3</accession>
<dbReference type="EMBL" id="JACMSC010000009">
    <property type="protein sequence ID" value="KAG6508294.1"/>
    <property type="molecule type" value="Genomic_DNA"/>
</dbReference>
<dbReference type="AlphaFoldDB" id="A0A8J5L1Y3"/>
<protein>
    <submittedName>
        <fullName evidence="3">Uncharacterized protein</fullName>
    </submittedName>
</protein>
<proteinExistence type="predicted"/>
<organism evidence="3 4">
    <name type="scientific">Zingiber officinale</name>
    <name type="common">Ginger</name>
    <name type="synonym">Amomum zingiber</name>
    <dbReference type="NCBI Taxonomy" id="94328"/>
    <lineage>
        <taxon>Eukaryota</taxon>
        <taxon>Viridiplantae</taxon>
        <taxon>Streptophyta</taxon>
        <taxon>Embryophyta</taxon>
        <taxon>Tracheophyta</taxon>
        <taxon>Spermatophyta</taxon>
        <taxon>Magnoliopsida</taxon>
        <taxon>Liliopsida</taxon>
        <taxon>Zingiberales</taxon>
        <taxon>Zingiberaceae</taxon>
        <taxon>Zingiber</taxon>
    </lineage>
</organism>
<gene>
    <name evidence="3" type="ORF">ZIOFF_033668</name>
</gene>
<keyword evidence="4" id="KW-1185">Reference proteome</keyword>
<feature type="transmembrane region" description="Helical" evidence="2">
    <location>
        <begin position="172"/>
        <end position="191"/>
    </location>
</feature>
<evidence type="ECO:0000313" key="4">
    <source>
        <dbReference type="Proteomes" id="UP000734854"/>
    </source>
</evidence>
<keyword evidence="2" id="KW-0812">Transmembrane</keyword>
<evidence type="ECO:0000256" key="2">
    <source>
        <dbReference type="SAM" id="Phobius"/>
    </source>
</evidence>
<keyword evidence="2" id="KW-0472">Membrane</keyword>